<gene>
    <name evidence="5" type="primary">taw2</name>
    <name evidence="7" type="ORF">MBCUT_01580</name>
</gene>
<dbReference type="InterPro" id="IPR030382">
    <property type="entry name" value="MeTrfase_TRM5/TYW2"/>
</dbReference>
<dbReference type="EMBL" id="LWMW01000022">
    <property type="protein sequence ID" value="KZX17680.1"/>
    <property type="molecule type" value="Genomic_DNA"/>
</dbReference>
<keyword evidence="1" id="KW-0489">Methyltransferase</keyword>
<sequence>MKWKKIGKILIIDDKVRDLSSKDLNQLLIKHDVYTIAKVKNISGKMRQPEIEILAGNRTETIHKENGCFFKLDISKVMWSKGNTTERMRIANLVGDGETIVDMFAGIGYFSIPIAIHANPKKIFSIELNPDSYYYLKENIILNKINNKLKNKNNDSNIIEPILGDSNKVAPKLSADRILMGYVKTTHNFLDSAIECINKGGIIHYHETVPEKLMNDRPIARIKNAACGRDIEILNNKIIKKYSPGVVHIVVDAKIY</sequence>
<feature type="binding site" evidence="5">
    <location>
        <position position="80"/>
    </location>
    <ligand>
        <name>S-adenosyl-L-methionine</name>
        <dbReference type="ChEBI" id="CHEBI:59789"/>
    </ligand>
</feature>
<dbReference type="GO" id="GO:0030488">
    <property type="term" value="P:tRNA methylation"/>
    <property type="evidence" value="ECO:0007669"/>
    <property type="project" value="TreeGrafter"/>
</dbReference>
<dbReference type="SUPFAM" id="SSF53335">
    <property type="entry name" value="S-adenosyl-L-methionine-dependent methyltransferases"/>
    <property type="match status" value="1"/>
</dbReference>
<dbReference type="GO" id="GO:0005737">
    <property type="term" value="C:cytoplasm"/>
    <property type="evidence" value="ECO:0007669"/>
    <property type="project" value="UniProtKB-SubCell"/>
</dbReference>
<dbReference type="RefSeq" id="WP_067257515.1">
    <property type="nucleotide sequence ID" value="NZ_LWMW01000022.1"/>
</dbReference>
<evidence type="ECO:0000256" key="4">
    <source>
        <dbReference type="ARBA" id="ARBA00022694"/>
    </source>
</evidence>
<dbReference type="PATRIC" id="fig|47311.3.peg.166"/>
<evidence type="ECO:0000256" key="5">
    <source>
        <dbReference type="HAMAP-Rule" id="MF_01922"/>
    </source>
</evidence>
<comment type="subcellular location">
    <subcellularLocation>
        <location evidence="5">Cytoplasm</location>
    </subcellularLocation>
</comment>
<dbReference type="InterPro" id="IPR030867">
    <property type="entry name" value="TYW2_archaea"/>
</dbReference>
<dbReference type="CDD" id="cd02440">
    <property type="entry name" value="AdoMet_MTases"/>
    <property type="match status" value="1"/>
</dbReference>
<evidence type="ECO:0000256" key="2">
    <source>
        <dbReference type="ARBA" id="ARBA00022679"/>
    </source>
</evidence>
<dbReference type="Gene3D" id="3.40.50.150">
    <property type="entry name" value="Vaccinia Virus protein VP39"/>
    <property type="match status" value="1"/>
</dbReference>
<evidence type="ECO:0000313" key="7">
    <source>
        <dbReference type="EMBL" id="KZX17680.1"/>
    </source>
</evidence>
<dbReference type="PROSITE" id="PS51684">
    <property type="entry name" value="SAM_MT_TRM5_TYW2"/>
    <property type="match status" value="1"/>
</dbReference>
<keyword evidence="4 5" id="KW-0819">tRNA processing</keyword>
<evidence type="ECO:0000256" key="1">
    <source>
        <dbReference type="ARBA" id="ARBA00022603"/>
    </source>
</evidence>
<comment type="catalytic activity">
    <reaction evidence="5">
        <text>4-demethylwyosine(37) in tRNA(Phe) + S-adenosyl-L-methionine = 4-demethyl-7-[(3S)-3-amino-3-carboxypropyl]wyosine(37) in tRNA(Phe) + S-methyl-5'-thioadenosine + H(+)</text>
        <dbReference type="Rhea" id="RHEA:36355"/>
        <dbReference type="Rhea" id="RHEA-COMP:10164"/>
        <dbReference type="Rhea" id="RHEA-COMP:10378"/>
        <dbReference type="ChEBI" id="CHEBI:15378"/>
        <dbReference type="ChEBI" id="CHEBI:17509"/>
        <dbReference type="ChEBI" id="CHEBI:59789"/>
        <dbReference type="ChEBI" id="CHEBI:64315"/>
        <dbReference type="ChEBI" id="CHEBI:73550"/>
        <dbReference type="EC" id="2.5.1.114"/>
    </reaction>
</comment>
<dbReference type="InterPro" id="IPR029063">
    <property type="entry name" value="SAM-dependent_MTases_sf"/>
</dbReference>
<reference evidence="7 8" key="1">
    <citation type="submission" date="2016-04" db="EMBL/GenBank/DDBJ databases">
        <title>Genome sequence of Methanobrevibacter cuticularis DSM 11139.</title>
        <authorList>
            <person name="Poehlein A."/>
            <person name="Seedorf H."/>
            <person name="Daniel R."/>
        </authorList>
    </citation>
    <scope>NUCLEOTIDE SEQUENCE [LARGE SCALE GENOMIC DNA]</scope>
    <source>
        <strain evidence="7 8">DSM 11139</strain>
    </source>
</reference>
<comment type="caution">
    <text evidence="7">The sequence shown here is derived from an EMBL/GenBank/DDBJ whole genome shotgun (WGS) entry which is preliminary data.</text>
</comment>
<dbReference type="PANTHER" id="PTHR23245">
    <property type="entry name" value="TRNA METHYLTRANSFERASE"/>
    <property type="match status" value="1"/>
</dbReference>
<dbReference type="GO" id="GO:0102522">
    <property type="term" value="F:tRNA 4-demethylwyosine alpha-amino-alpha-carboxypropyltransferase activity"/>
    <property type="evidence" value="ECO:0007669"/>
    <property type="project" value="UniProtKB-EC"/>
</dbReference>
<keyword evidence="8" id="KW-1185">Reference proteome</keyword>
<evidence type="ECO:0000313" key="8">
    <source>
        <dbReference type="Proteomes" id="UP000077275"/>
    </source>
</evidence>
<dbReference type="AlphaFoldDB" id="A0A166FHI8"/>
<feature type="binding site" evidence="5">
    <location>
        <position position="127"/>
    </location>
    <ligand>
        <name>S-adenosyl-L-methionine</name>
        <dbReference type="ChEBI" id="CHEBI:59789"/>
    </ligand>
</feature>
<accession>A0A166FHI8</accession>
<dbReference type="OrthoDB" id="8079at2157"/>
<keyword evidence="2 5" id="KW-0808">Transferase</keyword>
<keyword evidence="3 5" id="KW-0949">S-adenosyl-L-methionine</keyword>
<organism evidence="7 8">
    <name type="scientific">Methanobrevibacter cuticularis</name>
    <dbReference type="NCBI Taxonomy" id="47311"/>
    <lineage>
        <taxon>Archaea</taxon>
        <taxon>Methanobacteriati</taxon>
        <taxon>Methanobacteriota</taxon>
        <taxon>Methanomada group</taxon>
        <taxon>Methanobacteria</taxon>
        <taxon>Methanobacteriales</taxon>
        <taxon>Methanobacteriaceae</taxon>
        <taxon>Methanobrevibacter</taxon>
    </lineage>
</organism>
<dbReference type="HAMAP" id="MF_01922">
    <property type="entry name" value="TYW2_archaea"/>
    <property type="match status" value="1"/>
</dbReference>
<dbReference type="Proteomes" id="UP000077275">
    <property type="component" value="Unassembled WGS sequence"/>
</dbReference>
<dbReference type="InterPro" id="IPR056743">
    <property type="entry name" value="TRM5-TYW2-like_MTfase"/>
</dbReference>
<protein>
    <recommendedName>
        <fullName evidence="5">tRNA(Phe) (4-demethylwyosine(37)-C(7)) aminocarboxypropyltransferase</fullName>
        <ecNumber evidence="5">2.5.1.114</ecNumber>
    </recommendedName>
    <alternativeName>
        <fullName evidence="5">tRNA wyosine derivatives biosynthesis protein Taw2</fullName>
    </alternativeName>
</protein>
<dbReference type="STRING" id="47311.MBCUT_01580"/>
<feature type="binding site" evidence="5">
    <location>
        <position position="87"/>
    </location>
    <ligand>
        <name>S-adenosyl-L-methionine</name>
        <dbReference type="ChEBI" id="CHEBI:59789"/>
    </ligand>
</feature>
<comment type="caution">
    <text evidence="5">Lacks conserved residue(s) required for the propagation of feature annotation.</text>
</comment>
<comment type="similarity">
    <text evidence="5">Belongs to the class I-like SAM-binding methyltransferase superfamily. TRM5/TYW2 family.</text>
</comment>
<evidence type="ECO:0000259" key="6">
    <source>
        <dbReference type="PROSITE" id="PS51684"/>
    </source>
</evidence>
<keyword evidence="5" id="KW-0963">Cytoplasm</keyword>
<proteinExistence type="inferred from homology"/>
<dbReference type="PANTHER" id="PTHR23245:SF41">
    <property type="entry name" value="TRNA(PHE) (4-DEMETHYLWYOSINE(37)-C(7)) AMINOCARBOXYPROPYLTRANSFERASE"/>
    <property type="match status" value="1"/>
</dbReference>
<dbReference type="EC" id="2.5.1.114" evidence="5"/>
<evidence type="ECO:0000256" key="3">
    <source>
        <dbReference type="ARBA" id="ARBA00022691"/>
    </source>
</evidence>
<feature type="domain" description="SAM-dependent methyltransferase TRM5/TYW2-type" evidence="6">
    <location>
        <begin position="3"/>
        <end position="256"/>
    </location>
</feature>
<dbReference type="GO" id="GO:0008175">
    <property type="term" value="F:tRNA methyltransferase activity"/>
    <property type="evidence" value="ECO:0007669"/>
    <property type="project" value="TreeGrafter"/>
</dbReference>
<comment type="function">
    <text evidence="5">S-adenosyl-L-methionine-dependent transferase that acts as a component of the wyosine derivatives biosynthesis pathway. Catalyzes the transfer of the alpha-amino-alpha-carboxypropyl (acp) group from S-adenosyl-L-methionine to 4-demethylwyosine (imG-14), forming 7-aminocarboxypropyl-demethylwyosine (wybutosine-86) at position 37 of tRNA(Phe).</text>
</comment>
<dbReference type="Pfam" id="PF02475">
    <property type="entry name" value="TRM5-TYW2_MTfase"/>
    <property type="match status" value="1"/>
</dbReference>
<name>A0A166FHI8_9EURY</name>
<dbReference type="FunFam" id="3.40.50.150:FF:000131">
    <property type="entry name" value="tRNA wybutosine-synthesizing protein 2/3/4"/>
    <property type="match status" value="1"/>
</dbReference>